<name>A0A0J1CKS5_9BURK</name>
<sequence>MLKRREFLGCLTALGGSYLLTACGGGNGTPTSGAVANASGSDPAAKAMAVANAAVAAASPNNTTIPPAASIVDTSGAIWTLVNGVVYQNGATAGVNYNVALVLYFGNSVYHKTNSGVFFCWMGSFWSLTRDPRLGGTSPDGTAIPSATYIIDKSNNVWTVVGGVIYRNNQTVGNTYNVSLLLWYGGKIWHIGTNVFFVLSGNDTWVRCSDPRIPTAATAGSFYGVNGHFDYTYTPAQIVSMLKALGCTTYRVGTGADSGQLNVLIGLAQAFKAAGMTLFVLIDHSLTDSSGNLFSNESVAYSAARATGVTVAGALAPYGVTIYECGNELTRQNATVMNFTYAGTKVTDFNNTNWPIMRGVMRGLIDGVKSIQ</sequence>
<evidence type="ECO:0000313" key="2">
    <source>
        <dbReference type="Proteomes" id="UP000035963"/>
    </source>
</evidence>
<dbReference type="PATRIC" id="fig|908627.4.peg.8177"/>
<proteinExistence type="predicted"/>
<reference evidence="1 2" key="1">
    <citation type="journal article" date="2015" name="Genome Announc.">
        <title>Draft Genome Sequence of Burkholderia sp. Strain PML1(12), an Ectomycorrhizosphere-Inhabiting Bacterium with Effective Mineral-Weathering Ability.</title>
        <authorList>
            <person name="Uroz S."/>
            <person name="Oger P."/>
        </authorList>
    </citation>
    <scope>NUCLEOTIDE SEQUENCE [LARGE SCALE GENOMIC DNA]</scope>
    <source>
        <strain evidence="2">PML1(12)</strain>
    </source>
</reference>
<evidence type="ECO:0000313" key="1">
    <source>
        <dbReference type="EMBL" id="KLU21350.1"/>
    </source>
</evidence>
<dbReference type="InterPro" id="IPR017853">
    <property type="entry name" value="GH"/>
</dbReference>
<protein>
    <submittedName>
        <fullName evidence="1">Uncharacterized protein</fullName>
    </submittedName>
</protein>
<feature type="non-terminal residue" evidence="1">
    <location>
        <position position="372"/>
    </location>
</feature>
<dbReference type="Proteomes" id="UP000035963">
    <property type="component" value="Unassembled WGS sequence"/>
</dbReference>
<keyword evidence="2" id="KW-1185">Reference proteome</keyword>
<dbReference type="PROSITE" id="PS51257">
    <property type="entry name" value="PROKAR_LIPOPROTEIN"/>
    <property type="match status" value="1"/>
</dbReference>
<gene>
    <name evidence="1" type="ORF">EOS_36515</name>
</gene>
<comment type="caution">
    <text evidence="1">The sequence shown here is derived from an EMBL/GenBank/DDBJ whole genome shotgun (WGS) entry which is preliminary data.</text>
</comment>
<dbReference type="AlphaFoldDB" id="A0A0J1CKS5"/>
<organism evidence="1 2">
    <name type="scientific">Caballeronia mineralivorans PML1(12)</name>
    <dbReference type="NCBI Taxonomy" id="908627"/>
    <lineage>
        <taxon>Bacteria</taxon>
        <taxon>Pseudomonadati</taxon>
        <taxon>Pseudomonadota</taxon>
        <taxon>Betaproteobacteria</taxon>
        <taxon>Burkholderiales</taxon>
        <taxon>Burkholderiaceae</taxon>
        <taxon>Caballeronia</taxon>
    </lineage>
</organism>
<dbReference type="SUPFAM" id="SSF51445">
    <property type="entry name" value="(Trans)glycosidases"/>
    <property type="match status" value="1"/>
</dbReference>
<dbReference type="PROSITE" id="PS51318">
    <property type="entry name" value="TAT"/>
    <property type="match status" value="1"/>
</dbReference>
<dbReference type="InterPro" id="IPR006311">
    <property type="entry name" value="TAT_signal"/>
</dbReference>
<accession>A0A0J1CKS5</accession>
<dbReference type="EMBL" id="AEJF01000224">
    <property type="protein sequence ID" value="KLU21350.1"/>
    <property type="molecule type" value="Genomic_DNA"/>
</dbReference>